<sequence>MKDTAPPTAAAPACNRLAAGLRELRARTGLSMAALAERTAYSKSSWERYLNGKQLAPRQAVEVLCAMAGEPPGRLMALWELADGEWSGRADSAPDPVVAAAPTVARPDDGGPGDGRSVRSAEPGQARRGHVGLGGWAGPRGWAVVAAVVCVVAVAAAVWVAVLPNTGSNGSTARVPSTAPPPPGCRGQGCVGKDPGLMGCGMPSRVRALGPPLRTSTGARLEFRYSAACAAAWARIWHSHIGNVIEVSSGGGRWRRAEVADTYDTQEYVFTPMVDGTDRTKLRVCFEPGGGGTRECFEPGG</sequence>
<dbReference type="SUPFAM" id="SSF47413">
    <property type="entry name" value="lambda repressor-like DNA-binding domains"/>
    <property type="match status" value="1"/>
</dbReference>
<feature type="transmembrane region" description="Helical" evidence="2">
    <location>
        <begin position="142"/>
        <end position="162"/>
    </location>
</feature>
<dbReference type="Pfam" id="PF13560">
    <property type="entry name" value="HTH_31"/>
    <property type="match status" value="1"/>
</dbReference>
<dbReference type="AlphaFoldDB" id="A0A2J7YR96"/>
<dbReference type="InterPro" id="IPR001387">
    <property type="entry name" value="Cro/C1-type_HTH"/>
</dbReference>
<evidence type="ECO:0000313" key="3">
    <source>
        <dbReference type="EMBL" id="PNG90557.1"/>
    </source>
</evidence>
<dbReference type="CDD" id="cd00093">
    <property type="entry name" value="HTH_XRE"/>
    <property type="match status" value="1"/>
</dbReference>
<comment type="caution">
    <text evidence="3">The sequence shown here is derived from an EMBL/GenBank/DDBJ whole genome shotgun (WGS) entry which is preliminary data.</text>
</comment>
<dbReference type="GO" id="GO:0003677">
    <property type="term" value="F:DNA binding"/>
    <property type="evidence" value="ECO:0007669"/>
    <property type="project" value="InterPro"/>
</dbReference>
<proteinExistence type="predicted"/>
<evidence type="ECO:0000256" key="2">
    <source>
        <dbReference type="SAM" id="Phobius"/>
    </source>
</evidence>
<dbReference type="Proteomes" id="UP000236520">
    <property type="component" value="Unassembled WGS sequence"/>
</dbReference>
<dbReference type="EMBL" id="LJIW01000002">
    <property type="protein sequence ID" value="PNG90557.1"/>
    <property type="molecule type" value="Genomic_DNA"/>
</dbReference>
<dbReference type="RefSeq" id="WP_102936264.1">
    <property type="nucleotide sequence ID" value="NZ_LJIW01000002.1"/>
</dbReference>
<feature type="region of interest" description="Disordered" evidence="1">
    <location>
        <begin position="102"/>
        <end position="128"/>
    </location>
</feature>
<dbReference type="Gene3D" id="1.10.260.40">
    <property type="entry name" value="lambda repressor-like DNA-binding domains"/>
    <property type="match status" value="1"/>
</dbReference>
<evidence type="ECO:0000313" key="4">
    <source>
        <dbReference type="Proteomes" id="UP000236520"/>
    </source>
</evidence>
<protein>
    <recommendedName>
        <fullName evidence="5">HTH cro/C1-type domain-containing protein</fullName>
    </recommendedName>
</protein>
<dbReference type="InterPro" id="IPR021224">
    <property type="entry name" value="DUF2690"/>
</dbReference>
<evidence type="ECO:0000256" key="1">
    <source>
        <dbReference type="SAM" id="MobiDB-lite"/>
    </source>
</evidence>
<accession>A0A2J7YR96</accession>
<dbReference type="Pfam" id="PF10901">
    <property type="entry name" value="DUF2690"/>
    <property type="match status" value="1"/>
</dbReference>
<gene>
    <name evidence="3" type="ORF">SMF913_26022</name>
</gene>
<dbReference type="InterPro" id="IPR010982">
    <property type="entry name" value="Lambda_DNA-bd_dom_sf"/>
</dbReference>
<reference evidence="3 4" key="1">
    <citation type="submission" date="2015-09" db="EMBL/GenBank/DDBJ databases">
        <title>Genome sequence, genome mining and natural product profiling of a biocontrol bacterium Streptomyces malaysiensis F913.</title>
        <authorList>
            <person name="Xu Y."/>
            <person name="Wei J."/>
            <person name="Xie J."/>
            <person name="Li T."/>
            <person name="Zhou Z."/>
        </authorList>
    </citation>
    <scope>NUCLEOTIDE SEQUENCE [LARGE SCALE GENOMIC DNA]</scope>
    <source>
        <strain evidence="3 4">F913</strain>
    </source>
</reference>
<keyword evidence="2" id="KW-0812">Transmembrane</keyword>
<keyword evidence="2" id="KW-0472">Membrane</keyword>
<keyword evidence="4" id="KW-1185">Reference proteome</keyword>
<name>A0A2J7YR96_STRMQ</name>
<evidence type="ECO:0008006" key="5">
    <source>
        <dbReference type="Google" id="ProtNLM"/>
    </source>
</evidence>
<organism evidence="3 4">
    <name type="scientific">Streptomyces malaysiensis</name>
    <dbReference type="NCBI Taxonomy" id="92644"/>
    <lineage>
        <taxon>Bacteria</taxon>
        <taxon>Bacillati</taxon>
        <taxon>Actinomycetota</taxon>
        <taxon>Actinomycetes</taxon>
        <taxon>Kitasatosporales</taxon>
        <taxon>Streptomycetaceae</taxon>
        <taxon>Streptomyces</taxon>
        <taxon>Streptomyces violaceusniger group</taxon>
    </lineage>
</organism>
<keyword evidence="2" id="KW-1133">Transmembrane helix</keyword>